<dbReference type="NCBIfam" id="TIGR00254">
    <property type="entry name" value="GGDEF"/>
    <property type="match status" value="1"/>
</dbReference>
<name>A0A1D7XNQ2_9CLOT</name>
<accession>A0A1D7XNQ2</accession>
<feature type="transmembrane region" description="Helical" evidence="1">
    <location>
        <begin position="96"/>
        <end position="115"/>
    </location>
</feature>
<evidence type="ECO:0000256" key="1">
    <source>
        <dbReference type="SAM" id="Phobius"/>
    </source>
</evidence>
<dbReference type="GO" id="GO:0052621">
    <property type="term" value="F:diguanylate cyclase activity"/>
    <property type="evidence" value="ECO:0007669"/>
    <property type="project" value="TreeGrafter"/>
</dbReference>
<dbReference type="GO" id="GO:0005524">
    <property type="term" value="F:ATP binding"/>
    <property type="evidence" value="ECO:0007669"/>
    <property type="project" value="UniProtKB-KW"/>
</dbReference>
<dbReference type="InterPro" id="IPR029787">
    <property type="entry name" value="Nucleotide_cyclase"/>
</dbReference>
<dbReference type="RefSeq" id="WP_084023870.1">
    <property type="nucleotide sequence ID" value="NZ_CP017253.2"/>
</dbReference>
<dbReference type="GO" id="GO:0005886">
    <property type="term" value="C:plasma membrane"/>
    <property type="evidence" value="ECO:0007669"/>
    <property type="project" value="TreeGrafter"/>
</dbReference>
<evidence type="ECO:0000313" key="3">
    <source>
        <dbReference type="EMBL" id="AOR24946.2"/>
    </source>
</evidence>
<proteinExistence type="predicted"/>
<feature type="transmembrane region" description="Helical" evidence="1">
    <location>
        <begin position="65"/>
        <end position="84"/>
    </location>
</feature>
<dbReference type="STRING" id="394958.BGI42_09605"/>
<evidence type="ECO:0000259" key="2">
    <source>
        <dbReference type="PROSITE" id="PS50887"/>
    </source>
</evidence>
<dbReference type="Pfam" id="PF00990">
    <property type="entry name" value="GGDEF"/>
    <property type="match status" value="1"/>
</dbReference>
<dbReference type="SUPFAM" id="SSF55073">
    <property type="entry name" value="Nucleotide cyclase"/>
    <property type="match status" value="1"/>
</dbReference>
<dbReference type="PANTHER" id="PTHR45138:SF6">
    <property type="entry name" value="DIGUANYLATE CYCLASE DGCN"/>
    <property type="match status" value="1"/>
</dbReference>
<feature type="transmembrane region" description="Helical" evidence="1">
    <location>
        <begin position="40"/>
        <end position="59"/>
    </location>
</feature>
<dbReference type="PROSITE" id="PS50887">
    <property type="entry name" value="GGDEF"/>
    <property type="match status" value="1"/>
</dbReference>
<dbReference type="Proteomes" id="UP000094652">
    <property type="component" value="Chromosome"/>
</dbReference>
<dbReference type="InterPro" id="IPR043128">
    <property type="entry name" value="Rev_trsase/Diguanyl_cyclase"/>
</dbReference>
<dbReference type="GO" id="GO:0043709">
    <property type="term" value="P:cell adhesion involved in single-species biofilm formation"/>
    <property type="evidence" value="ECO:0007669"/>
    <property type="project" value="TreeGrafter"/>
</dbReference>
<keyword evidence="1" id="KW-0812">Transmembrane</keyword>
<sequence length="409" mass="48185">MNTNLVIMLKVISFIMIFIYNLQMFFYSDTIIDRRFKGKVPYIIVSIINIKLIYLVLYLRIFVAFMYLIFIVILFIEFIILYDSEVMAIVFGVKNFILHITLVRMLVLSIFSIIFDSSIYNILDNKILYTMSIIISTILLSIFLVIFNSIVKSKNIKLIIKNKEQLKYLDIFLIIMNLYIVITSILYNKNFVNNLVSILILSTSIMIFLALYNLLNRTLKIVVMGEYKRKSINLEYELIKNKANQRQLESIAFVDELTGIYNRRFAMLSLEYLLENNFEFSICFIDIDRLKYVNDILGHNEGDEYIKTISDIISIEFYGDDRVCRIGGDEFLILLPNCDEKSALKRAKDLFERVVYQSKNIKKEYVMSISYGVTHVNKNENVTPSHIIDLADKRMYKFKKNNKKSRENY</sequence>
<keyword evidence="1" id="KW-1133">Transmembrane helix</keyword>
<evidence type="ECO:0000313" key="4">
    <source>
        <dbReference type="Proteomes" id="UP000094652"/>
    </source>
</evidence>
<organism evidence="3 4">
    <name type="scientific">Clostridium taeniosporum</name>
    <dbReference type="NCBI Taxonomy" id="394958"/>
    <lineage>
        <taxon>Bacteria</taxon>
        <taxon>Bacillati</taxon>
        <taxon>Bacillota</taxon>
        <taxon>Clostridia</taxon>
        <taxon>Eubacteriales</taxon>
        <taxon>Clostridiaceae</taxon>
        <taxon>Clostridium</taxon>
    </lineage>
</organism>
<protein>
    <submittedName>
        <fullName evidence="3">ABC transporter ATP-binding protein</fullName>
    </submittedName>
</protein>
<dbReference type="OrthoDB" id="9805474at2"/>
<feature type="transmembrane region" description="Helical" evidence="1">
    <location>
        <begin position="6"/>
        <end position="28"/>
    </location>
</feature>
<keyword evidence="3" id="KW-0067">ATP-binding</keyword>
<dbReference type="AlphaFoldDB" id="A0A1D7XNQ2"/>
<dbReference type="KEGG" id="ctae:BGI42_09605"/>
<dbReference type="InterPro" id="IPR000160">
    <property type="entry name" value="GGDEF_dom"/>
</dbReference>
<dbReference type="GO" id="GO:1902201">
    <property type="term" value="P:negative regulation of bacterial-type flagellum-dependent cell motility"/>
    <property type="evidence" value="ECO:0007669"/>
    <property type="project" value="TreeGrafter"/>
</dbReference>
<dbReference type="EMBL" id="CP017253">
    <property type="protein sequence ID" value="AOR24946.2"/>
    <property type="molecule type" value="Genomic_DNA"/>
</dbReference>
<dbReference type="CDD" id="cd01949">
    <property type="entry name" value="GGDEF"/>
    <property type="match status" value="1"/>
</dbReference>
<feature type="transmembrane region" description="Helical" evidence="1">
    <location>
        <begin position="194"/>
        <end position="215"/>
    </location>
</feature>
<feature type="transmembrane region" description="Helical" evidence="1">
    <location>
        <begin position="127"/>
        <end position="147"/>
    </location>
</feature>
<keyword evidence="3" id="KW-0547">Nucleotide-binding</keyword>
<dbReference type="Gene3D" id="3.30.70.270">
    <property type="match status" value="1"/>
</dbReference>
<keyword evidence="4" id="KW-1185">Reference proteome</keyword>
<reference evidence="3" key="1">
    <citation type="journal article" date="2018" name="PLoS ONE">
        <title>Genomics of Clostridium taeniosporum, an organism which forms endospores with ribbon-like appendages.</title>
        <authorList>
            <person name="Cambridge J.M."/>
            <person name="Blinkova A.L."/>
            <person name="Salvador Rocha E.I."/>
            <person name="Bode Hernandez A."/>
            <person name="Moreno M."/>
            <person name="Gines-Candelaria E."/>
            <person name="Goetz B.M."/>
            <person name="Hunicke-Smith S."/>
            <person name="Satterwhite E."/>
            <person name="Tucker H.O."/>
            <person name="Walker J.R."/>
        </authorList>
    </citation>
    <scope>NUCLEOTIDE SEQUENCE</scope>
    <source>
        <strain evidence="3">1/k</strain>
    </source>
</reference>
<dbReference type="PANTHER" id="PTHR45138">
    <property type="entry name" value="REGULATORY COMPONENTS OF SENSORY TRANSDUCTION SYSTEM"/>
    <property type="match status" value="1"/>
</dbReference>
<dbReference type="InterPro" id="IPR050469">
    <property type="entry name" value="Diguanylate_Cyclase"/>
</dbReference>
<feature type="transmembrane region" description="Helical" evidence="1">
    <location>
        <begin position="168"/>
        <end position="188"/>
    </location>
</feature>
<keyword evidence="1" id="KW-0472">Membrane</keyword>
<feature type="domain" description="GGDEF" evidence="2">
    <location>
        <begin position="278"/>
        <end position="409"/>
    </location>
</feature>
<gene>
    <name evidence="3" type="ORF">BGI42_09605</name>
</gene>
<dbReference type="SMART" id="SM00267">
    <property type="entry name" value="GGDEF"/>
    <property type="match status" value="1"/>
</dbReference>